<evidence type="ECO:0000313" key="2">
    <source>
        <dbReference type="Proteomes" id="UP000789524"/>
    </source>
</evidence>
<protein>
    <submittedName>
        <fullName evidence="1">(African queen) hypothetical protein</fullName>
    </submittedName>
</protein>
<accession>A0A8J2WCT7</accession>
<dbReference type="OrthoDB" id="7377407at2759"/>
<dbReference type="EMBL" id="CAKASE010000081">
    <property type="protein sequence ID" value="CAG9582947.1"/>
    <property type="molecule type" value="Genomic_DNA"/>
</dbReference>
<proteinExistence type="predicted"/>
<name>A0A8J2WCT7_9NEOP</name>
<gene>
    <name evidence="1" type="ORF">DCHRY22_LOCUS14436</name>
</gene>
<comment type="caution">
    <text evidence="1">The sequence shown here is derived from an EMBL/GenBank/DDBJ whole genome shotgun (WGS) entry which is preliminary data.</text>
</comment>
<reference evidence="1" key="1">
    <citation type="submission" date="2021-09" db="EMBL/GenBank/DDBJ databases">
        <authorList>
            <person name="Martin H S."/>
        </authorList>
    </citation>
    <scope>NUCLEOTIDE SEQUENCE</scope>
</reference>
<evidence type="ECO:0000313" key="1">
    <source>
        <dbReference type="EMBL" id="CAG9582947.1"/>
    </source>
</evidence>
<sequence>MFRIPARFQSSAATVDPHSLIYTPPGQTVLVTRTTVDVSTIEHKMKIHLLLLLIIPYKVLNLPSRITNSKLLAPATSESPIAILSNVIPPTRKKKGPNLPYQYQIQQLYVPNLHVIPLNSNTSHINSIPVFIPVHNLLPVHDLTVIPLRVTENVYRMNDRDLYRNPLGGYGVGWRFGGHGAGHGFHYAYG</sequence>
<dbReference type="AlphaFoldDB" id="A0A8J2WCT7"/>
<keyword evidence="2" id="KW-1185">Reference proteome</keyword>
<dbReference type="Proteomes" id="UP000789524">
    <property type="component" value="Unassembled WGS sequence"/>
</dbReference>
<organism evidence="1 2">
    <name type="scientific">Danaus chrysippus</name>
    <name type="common">African queen</name>
    <dbReference type="NCBI Taxonomy" id="151541"/>
    <lineage>
        <taxon>Eukaryota</taxon>
        <taxon>Metazoa</taxon>
        <taxon>Ecdysozoa</taxon>
        <taxon>Arthropoda</taxon>
        <taxon>Hexapoda</taxon>
        <taxon>Insecta</taxon>
        <taxon>Pterygota</taxon>
        <taxon>Neoptera</taxon>
        <taxon>Endopterygota</taxon>
        <taxon>Lepidoptera</taxon>
        <taxon>Glossata</taxon>
        <taxon>Ditrysia</taxon>
        <taxon>Papilionoidea</taxon>
        <taxon>Nymphalidae</taxon>
        <taxon>Danainae</taxon>
        <taxon>Danaini</taxon>
        <taxon>Danaina</taxon>
        <taxon>Danaus</taxon>
        <taxon>Anosia</taxon>
    </lineage>
</organism>